<keyword evidence="1" id="KW-1133">Transmembrane helix</keyword>
<feature type="transmembrane region" description="Helical" evidence="1">
    <location>
        <begin position="248"/>
        <end position="270"/>
    </location>
</feature>
<feature type="transmembrane region" description="Helical" evidence="1">
    <location>
        <begin position="141"/>
        <end position="165"/>
    </location>
</feature>
<keyword evidence="1" id="KW-0472">Membrane</keyword>
<dbReference type="AlphaFoldDB" id="A0AB37WG03"/>
<dbReference type="Proteomes" id="UP000292340">
    <property type="component" value="Unassembled WGS sequence"/>
</dbReference>
<feature type="transmembrane region" description="Helical" evidence="1">
    <location>
        <begin position="171"/>
        <end position="193"/>
    </location>
</feature>
<feature type="transmembrane region" description="Helical" evidence="1">
    <location>
        <begin position="276"/>
        <end position="295"/>
    </location>
</feature>
<proteinExistence type="predicted"/>
<evidence type="ECO:0000313" key="2">
    <source>
        <dbReference type="EMBL" id="RYN27147.1"/>
    </source>
</evidence>
<gene>
    <name evidence="2" type="ORF">AA0115_g6640</name>
</gene>
<accession>A0AB37WG03</accession>
<comment type="caution">
    <text evidence="2">The sequence shown here is derived from an EMBL/GenBank/DDBJ whole genome shotgun (WGS) entry which is preliminary data.</text>
</comment>
<reference evidence="2" key="2">
    <citation type="journal article" date="2019" name="bioRxiv">
        <title>Genomics, evolutionary history and diagnostics of the Alternaria alternata species group including apple and Asian pear pathotypes.</title>
        <authorList>
            <person name="Armitage A.D."/>
            <person name="Cockerton H.M."/>
            <person name="Sreenivasaprasad S."/>
            <person name="Woodhall J.W."/>
            <person name="Lane C.R."/>
            <person name="Harrison R.J."/>
            <person name="Clarkson J.P."/>
        </authorList>
    </citation>
    <scope>NUCLEOTIDE SEQUENCE</scope>
    <source>
        <strain evidence="2">FERA 1164</strain>
    </source>
</reference>
<reference evidence="2" key="1">
    <citation type="submission" date="2017-10" db="EMBL/GenBank/DDBJ databases">
        <authorList>
            <person name="Armitage A.D."/>
            <person name="Barbara D.J."/>
            <person name="Woodhall J.W."/>
            <person name="Sreenivasaprasad S."/>
            <person name="Lane C.R."/>
            <person name="Clarkson J.P."/>
            <person name="Harrison R.J."/>
        </authorList>
    </citation>
    <scope>NUCLEOTIDE SEQUENCE</scope>
    <source>
        <strain evidence="2">FERA 1164</strain>
    </source>
</reference>
<evidence type="ECO:0000313" key="3">
    <source>
        <dbReference type="Proteomes" id="UP000292340"/>
    </source>
</evidence>
<evidence type="ECO:0000256" key="1">
    <source>
        <dbReference type="SAM" id="Phobius"/>
    </source>
</evidence>
<organism evidence="2 3">
    <name type="scientific">Alternaria tenuissima</name>
    <dbReference type="NCBI Taxonomy" id="119927"/>
    <lineage>
        <taxon>Eukaryota</taxon>
        <taxon>Fungi</taxon>
        <taxon>Dikarya</taxon>
        <taxon>Ascomycota</taxon>
        <taxon>Pezizomycotina</taxon>
        <taxon>Dothideomycetes</taxon>
        <taxon>Pleosporomycetidae</taxon>
        <taxon>Pleosporales</taxon>
        <taxon>Pleosporineae</taxon>
        <taxon>Pleosporaceae</taxon>
        <taxon>Alternaria</taxon>
        <taxon>Alternaria sect. Alternaria</taxon>
        <taxon>Alternaria alternata complex</taxon>
    </lineage>
</organism>
<sequence>MYWLPSDETGKISLNELQLDIVGFLAILGEGSVLANAQVSTLSRWIYLPRLIPAPQALMRPTRPTQLDTFSGWVTGIVSGNHRDYINHIGNIVCHAYRSTTATVPDNADQESTSDADKLAPFSVRVVKIKRKDDLPLKAKTFGPLTVVILIGFALSALLLALSIWQDDGMSVVATVLLSLLSSLIGLGNKWVLQLPKRKVKSGIVPRGDVVIRYPKGSFLIVRCEEDVARELYFAPESMDYVLTHGPAYRILSLVGTMMLMGGVICLANAQIQVQIAWAGSYMLLGASYWIVAALPSKMHWDTSCYTVINECLSDSEMDKKGYPSENDTFTQALWRAICVTKEIGWVRMSAACPDTEAWREWLMEAKACSEDFRLVEGEEPSKGKTMWEIPEWDAQGSLGRLLAEQARNDKKLITEKVESV</sequence>
<name>A0AB37WG03_9PLEO</name>
<keyword evidence="1" id="KW-0812">Transmembrane</keyword>
<dbReference type="EMBL" id="PDXB01000015">
    <property type="protein sequence ID" value="RYN27147.1"/>
    <property type="molecule type" value="Genomic_DNA"/>
</dbReference>
<protein>
    <submittedName>
        <fullName evidence="2">Uncharacterized protein</fullName>
    </submittedName>
</protein>